<gene>
    <name evidence="1" type="ORF">OCBIM_22028663mg</name>
</gene>
<dbReference type="AlphaFoldDB" id="A0A0L8GT31"/>
<reference evidence="1" key="1">
    <citation type="submission" date="2015-07" db="EMBL/GenBank/DDBJ databases">
        <title>MeaNS - Measles Nucleotide Surveillance Program.</title>
        <authorList>
            <person name="Tran T."/>
            <person name="Druce J."/>
        </authorList>
    </citation>
    <scope>NUCLEOTIDE SEQUENCE</scope>
    <source>
        <strain evidence="1">UCB-OBI-ISO-001</strain>
        <tissue evidence="1">Gonad</tissue>
    </source>
</reference>
<protein>
    <submittedName>
        <fullName evidence="1">Uncharacterized protein</fullName>
    </submittedName>
</protein>
<sequence length="89" mass="11008">MILSIYFIQGRHCLPCLPRWHVPDVYLLNYTCTLIVMQKKHTQRNIFTQTLHASVRKYRYTHLLERERDSLFIIFLLNREIFMEFEFWA</sequence>
<name>A0A0L8GT31_OCTBM</name>
<dbReference type="EMBL" id="KQ420545">
    <property type="protein sequence ID" value="KOF79989.1"/>
    <property type="molecule type" value="Genomic_DNA"/>
</dbReference>
<evidence type="ECO:0000313" key="1">
    <source>
        <dbReference type="EMBL" id="KOF79989.1"/>
    </source>
</evidence>
<accession>A0A0L8GT31</accession>
<organism evidence="1">
    <name type="scientific">Octopus bimaculoides</name>
    <name type="common">California two-spotted octopus</name>
    <dbReference type="NCBI Taxonomy" id="37653"/>
    <lineage>
        <taxon>Eukaryota</taxon>
        <taxon>Metazoa</taxon>
        <taxon>Spiralia</taxon>
        <taxon>Lophotrochozoa</taxon>
        <taxon>Mollusca</taxon>
        <taxon>Cephalopoda</taxon>
        <taxon>Coleoidea</taxon>
        <taxon>Octopodiformes</taxon>
        <taxon>Octopoda</taxon>
        <taxon>Incirrata</taxon>
        <taxon>Octopodidae</taxon>
        <taxon>Octopus</taxon>
    </lineage>
</organism>
<proteinExistence type="predicted"/>